<feature type="chain" id="PRO_5013203588" evidence="3">
    <location>
        <begin position="27"/>
        <end position="352"/>
    </location>
</feature>
<comment type="caution">
    <text evidence="4">The sequence shown here is derived from an EMBL/GenBank/DDBJ whole genome shotgun (WGS) entry which is preliminary data.</text>
</comment>
<keyword evidence="2" id="KW-1133">Transmembrane helix</keyword>
<dbReference type="AlphaFoldDB" id="A0A1Q9EYW2"/>
<protein>
    <submittedName>
        <fullName evidence="4">Uncharacterized protein</fullName>
    </submittedName>
</protein>
<evidence type="ECO:0000256" key="2">
    <source>
        <dbReference type="SAM" id="Phobius"/>
    </source>
</evidence>
<keyword evidence="2" id="KW-0812">Transmembrane</keyword>
<organism evidence="4 5">
    <name type="scientific">Symbiodinium microadriaticum</name>
    <name type="common">Dinoflagellate</name>
    <name type="synonym">Zooxanthella microadriatica</name>
    <dbReference type="NCBI Taxonomy" id="2951"/>
    <lineage>
        <taxon>Eukaryota</taxon>
        <taxon>Sar</taxon>
        <taxon>Alveolata</taxon>
        <taxon>Dinophyceae</taxon>
        <taxon>Suessiales</taxon>
        <taxon>Symbiodiniaceae</taxon>
        <taxon>Symbiodinium</taxon>
    </lineage>
</organism>
<keyword evidence="5" id="KW-1185">Reference proteome</keyword>
<evidence type="ECO:0000313" key="4">
    <source>
        <dbReference type="EMBL" id="OLQ12638.1"/>
    </source>
</evidence>
<gene>
    <name evidence="4" type="ORF">AK812_SmicGene3475</name>
</gene>
<dbReference type="OrthoDB" id="10412741at2759"/>
<dbReference type="EMBL" id="LSRX01000040">
    <property type="protein sequence ID" value="OLQ12638.1"/>
    <property type="molecule type" value="Genomic_DNA"/>
</dbReference>
<sequence>MRLFSCWGLSGKDWALAVVLWFCAFAQYQPGSEPGDCGPTVSTQLATDPFGSVIRAVCRGLGMVVVQTSTADVYSRLWCVYEIAEAVVSEAPVAMAFSEASLESATGAFEALLRARTAKAKCRDASDEQMIREKVKLSGGFKRLDSVIFTFRLQAFQEMMAELRESVRDELLREIDRFRQMTNQMTTQSSGGLADGCHDKLQVEQHQVQNQKQICLLIFLAPFILVIAVLALPFLILCGPCLAVIYMRRKVQKKAQISSFEVDLRNDVTIGAGTGRYGSSDPVPTSPAAPEVSPRKQSGSKTDVWGAGGGGDSFFAESFSDGGEDGEESDDDTLVRDRLAQVFSQAPNIFNR</sequence>
<evidence type="ECO:0000256" key="1">
    <source>
        <dbReference type="SAM" id="MobiDB-lite"/>
    </source>
</evidence>
<name>A0A1Q9EYW2_SYMMI</name>
<keyword evidence="3" id="KW-0732">Signal</keyword>
<dbReference type="Proteomes" id="UP000186817">
    <property type="component" value="Unassembled WGS sequence"/>
</dbReference>
<accession>A0A1Q9EYW2</accession>
<reference evidence="4 5" key="1">
    <citation type="submission" date="2016-02" db="EMBL/GenBank/DDBJ databases">
        <title>Genome analysis of coral dinoflagellate symbionts highlights evolutionary adaptations to a symbiotic lifestyle.</title>
        <authorList>
            <person name="Aranda M."/>
            <person name="Li Y."/>
            <person name="Liew Y.J."/>
            <person name="Baumgarten S."/>
            <person name="Simakov O."/>
            <person name="Wilson M."/>
            <person name="Piel J."/>
            <person name="Ashoor H."/>
            <person name="Bougouffa S."/>
            <person name="Bajic V.B."/>
            <person name="Ryu T."/>
            <person name="Ravasi T."/>
            <person name="Bayer T."/>
            <person name="Micklem G."/>
            <person name="Kim H."/>
            <person name="Bhak J."/>
            <person name="Lajeunesse T.C."/>
            <person name="Voolstra C.R."/>
        </authorList>
    </citation>
    <scope>NUCLEOTIDE SEQUENCE [LARGE SCALE GENOMIC DNA]</scope>
    <source>
        <strain evidence="4 5">CCMP2467</strain>
    </source>
</reference>
<evidence type="ECO:0000313" key="5">
    <source>
        <dbReference type="Proteomes" id="UP000186817"/>
    </source>
</evidence>
<feature type="transmembrane region" description="Helical" evidence="2">
    <location>
        <begin position="216"/>
        <end position="246"/>
    </location>
</feature>
<evidence type="ECO:0000256" key="3">
    <source>
        <dbReference type="SAM" id="SignalP"/>
    </source>
</evidence>
<keyword evidence="2" id="KW-0472">Membrane</keyword>
<feature type="compositionally biased region" description="Acidic residues" evidence="1">
    <location>
        <begin position="322"/>
        <end position="332"/>
    </location>
</feature>
<proteinExistence type="predicted"/>
<feature type="signal peptide" evidence="3">
    <location>
        <begin position="1"/>
        <end position="26"/>
    </location>
</feature>
<feature type="region of interest" description="Disordered" evidence="1">
    <location>
        <begin position="273"/>
        <end position="332"/>
    </location>
</feature>